<organism evidence="3 4">
    <name type="scientific">Erythrobacter ramosus</name>
    <dbReference type="NCBI Taxonomy" id="35811"/>
    <lineage>
        <taxon>Bacteria</taxon>
        <taxon>Pseudomonadati</taxon>
        <taxon>Pseudomonadota</taxon>
        <taxon>Alphaproteobacteria</taxon>
        <taxon>Sphingomonadales</taxon>
        <taxon>Erythrobacteraceae</taxon>
        <taxon>Erythrobacter/Porphyrobacter group</taxon>
        <taxon>Erythrobacter</taxon>
    </lineage>
</organism>
<dbReference type="Proteomes" id="UP000430021">
    <property type="component" value="Unassembled WGS sequence"/>
</dbReference>
<dbReference type="Pfam" id="PF01963">
    <property type="entry name" value="TraB_PrgY_gumN"/>
    <property type="match status" value="1"/>
</dbReference>
<evidence type="ECO:0000256" key="1">
    <source>
        <dbReference type="SAM" id="SignalP"/>
    </source>
</evidence>
<dbReference type="EMBL" id="WTYB01000001">
    <property type="protein sequence ID" value="MXP37903.1"/>
    <property type="molecule type" value="Genomic_DNA"/>
</dbReference>
<dbReference type="InterPro" id="IPR010916">
    <property type="entry name" value="TonB_box_CS"/>
</dbReference>
<dbReference type="CDD" id="cd14788">
    <property type="entry name" value="GumN"/>
    <property type="match status" value="1"/>
</dbReference>
<accession>A0A6I4UKJ8</accession>
<reference evidence="3 4" key="1">
    <citation type="submission" date="2019-12" db="EMBL/GenBank/DDBJ databases">
        <title>Genomic-based taxomic classification of the family Erythrobacteraceae.</title>
        <authorList>
            <person name="Xu L."/>
        </authorList>
    </citation>
    <scope>NUCLEOTIDE SEQUENCE [LARGE SCALE GENOMIC DNA]</scope>
    <source>
        <strain evidence="3 4">JCM 10282</strain>
    </source>
</reference>
<feature type="chain" id="PRO_5026052312" evidence="1">
    <location>
        <begin position="21"/>
        <end position="312"/>
    </location>
</feature>
<dbReference type="EMBL" id="JACICE010000001">
    <property type="protein sequence ID" value="MBB3774446.1"/>
    <property type="molecule type" value="Genomic_DNA"/>
</dbReference>
<comment type="caution">
    <text evidence="3">The sequence shown here is derived from an EMBL/GenBank/DDBJ whole genome shotgun (WGS) entry which is preliminary data.</text>
</comment>
<reference evidence="2 5" key="2">
    <citation type="submission" date="2020-08" db="EMBL/GenBank/DDBJ databases">
        <title>Genomic Encyclopedia of Type Strains, Phase IV (KMG-IV): sequencing the most valuable type-strain genomes for metagenomic binning, comparative biology and taxonomic classification.</title>
        <authorList>
            <person name="Goeker M."/>
        </authorList>
    </citation>
    <scope>NUCLEOTIDE SEQUENCE [LARGE SCALE GENOMIC DNA]</scope>
    <source>
        <strain evidence="2 5">DSM 8510</strain>
    </source>
</reference>
<dbReference type="Proteomes" id="UP000548685">
    <property type="component" value="Unassembled WGS sequence"/>
</dbReference>
<evidence type="ECO:0000313" key="5">
    <source>
        <dbReference type="Proteomes" id="UP000548685"/>
    </source>
</evidence>
<keyword evidence="5" id="KW-1185">Reference proteome</keyword>
<evidence type="ECO:0000313" key="2">
    <source>
        <dbReference type="EMBL" id="MBB3774446.1"/>
    </source>
</evidence>
<gene>
    <name evidence="2" type="ORF">FHS52_000389</name>
    <name evidence="3" type="ORF">GRI59_04635</name>
</gene>
<evidence type="ECO:0000313" key="3">
    <source>
        <dbReference type="EMBL" id="MXP37903.1"/>
    </source>
</evidence>
<dbReference type="PROSITE" id="PS00430">
    <property type="entry name" value="TONB_DEPENDENT_REC_1"/>
    <property type="match status" value="1"/>
</dbReference>
<dbReference type="AlphaFoldDB" id="A0A6I4UKJ8"/>
<keyword evidence="1" id="KW-0732">Signal</keyword>
<dbReference type="RefSeq" id="WP_160759999.1">
    <property type="nucleotide sequence ID" value="NZ_BAAADZ010000002.1"/>
</dbReference>
<name>A0A6I4UKJ8_9SPHN</name>
<evidence type="ECO:0000313" key="4">
    <source>
        <dbReference type="Proteomes" id="UP000430021"/>
    </source>
</evidence>
<dbReference type="OrthoDB" id="7200258at2"/>
<feature type="signal peptide" evidence="1">
    <location>
        <begin position="1"/>
        <end position="20"/>
    </location>
</feature>
<dbReference type="InterPro" id="IPR002816">
    <property type="entry name" value="TraB/PrgY/GumN_fam"/>
</dbReference>
<sequence>MTRVLGFLCLAALNAAPLAAQDPAPSENASENSIVVTAQRSGAPMWTIDTPTGTIILVGEIRAIPKTTPWEPARLEEATKQADRVILGARPKISPGDVLRLIFSGSKFTKLPDKTVASEYLTADQWARLEALGTAHEEDYARQSFLLTSFQMLRKELRFNRDTADEPSDVVSKAADKAKVPTTRAATLRGEDIIDNLADAPPAAHIPCLNAAMDAVEAGPDIVEKRAADWRRYDIPSVMANPLESALGQCWPWADETLGSELRTIWVDSIANASTAKGTTLAVVPLRVLAESGGVLDQLDARGFDIAGPEWK</sequence>
<proteinExistence type="predicted"/>
<protein>
    <submittedName>
        <fullName evidence="3">TraB/GumN family protein</fullName>
    </submittedName>
    <submittedName>
        <fullName evidence="2">Uncharacterized protein YbaP (TraB family)</fullName>
    </submittedName>
</protein>